<organism evidence="8 9">
    <name type="scientific">Cellulomonas gelida</name>
    <dbReference type="NCBI Taxonomy" id="1712"/>
    <lineage>
        <taxon>Bacteria</taxon>
        <taxon>Bacillati</taxon>
        <taxon>Actinomycetota</taxon>
        <taxon>Actinomycetes</taxon>
        <taxon>Micrococcales</taxon>
        <taxon>Cellulomonadaceae</taxon>
        <taxon>Cellulomonas</taxon>
    </lineage>
</organism>
<dbReference type="InterPro" id="IPR020568">
    <property type="entry name" value="Ribosomal_Su5_D2-typ_SF"/>
</dbReference>
<keyword evidence="4" id="KW-0255">Endonuclease</keyword>
<dbReference type="PANTHER" id="PTHR33992:SF1">
    <property type="entry name" value="RIBONUCLEASE P PROTEIN COMPONENT"/>
    <property type="match status" value="1"/>
</dbReference>
<dbReference type="GO" id="GO:0000049">
    <property type="term" value="F:tRNA binding"/>
    <property type="evidence" value="ECO:0007669"/>
    <property type="project" value="InterPro"/>
</dbReference>
<evidence type="ECO:0000256" key="1">
    <source>
        <dbReference type="ARBA" id="ARBA00002663"/>
    </source>
</evidence>
<dbReference type="Pfam" id="PF00825">
    <property type="entry name" value="Ribonuclease_P"/>
    <property type="match status" value="1"/>
</dbReference>
<dbReference type="PANTHER" id="PTHR33992">
    <property type="entry name" value="RIBONUCLEASE P PROTEIN COMPONENT"/>
    <property type="match status" value="1"/>
</dbReference>
<evidence type="ECO:0000313" key="9">
    <source>
        <dbReference type="Proteomes" id="UP000320461"/>
    </source>
</evidence>
<comment type="caution">
    <text evidence="8">The sequence shown here is derived from an EMBL/GenBank/DDBJ whole genome shotgun (WGS) entry which is preliminary data.</text>
</comment>
<keyword evidence="5" id="KW-0378">Hydrolase</keyword>
<dbReference type="PROSITE" id="PS00648">
    <property type="entry name" value="RIBONUCLEASE_P"/>
    <property type="match status" value="1"/>
</dbReference>
<sequence>MSKGVGNAVVRNRVKRRLRALVATRLHELPATSAIVVRAQPAAATASYPTLGADLDGALRTAVRRAEGTR</sequence>
<proteinExistence type="predicted"/>
<comment type="function">
    <text evidence="1">RNaseP catalyzes the removal of the 5'-leader sequence from pre-tRNA to produce the mature 5'-terminus. It can also cleave other RNA substrates such as 4.5S RNA. The protein component plays an auxiliary but essential role in vivo by binding to the 5'-leader sequence and broadening the substrate specificity of the ribozyme.</text>
</comment>
<dbReference type="AlphaFoldDB" id="A0A4Y3KPN4"/>
<evidence type="ECO:0000256" key="2">
    <source>
        <dbReference type="ARBA" id="ARBA00022694"/>
    </source>
</evidence>
<dbReference type="Proteomes" id="UP000320461">
    <property type="component" value="Unassembled WGS sequence"/>
</dbReference>
<keyword evidence="6" id="KW-0694">RNA-binding</keyword>
<evidence type="ECO:0000313" key="8">
    <source>
        <dbReference type="EMBL" id="GEA85616.1"/>
    </source>
</evidence>
<dbReference type="InterPro" id="IPR020539">
    <property type="entry name" value="RNase_P_CS"/>
</dbReference>
<reference evidence="8 9" key="1">
    <citation type="submission" date="2019-06" db="EMBL/GenBank/DDBJ databases">
        <title>Whole genome shotgun sequence of Cellulomonas gelida NBRC 3748.</title>
        <authorList>
            <person name="Hosoyama A."/>
            <person name="Uohara A."/>
            <person name="Ohji S."/>
            <person name="Ichikawa N."/>
        </authorList>
    </citation>
    <scope>NUCLEOTIDE SEQUENCE [LARGE SCALE GENOMIC DNA]</scope>
    <source>
        <strain evidence="8 9">NBRC 3748</strain>
    </source>
</reference>
<dbReference type="EC" id="3.1.26.5" evidence="7"/>
<protein>
    <recommendedName>
        <fullName evidence="7">Ribonuclease P protein component</fullName>
        <ecNumber evidence="7">3.1.26.5</ecNumber>
    </recommendedName>
</protein>
<dbReference type="EMBL" id="BJLQ01000041">
    <property type="protein sequence ID" value="GEA85616.1"/>
    <property type="molecule type" value="Genomic_DNA"/>
</dbReference>
<evidence type="ECO:0000256" key="3">
    <source>
        <dbReference type="ARBA" id="ARBA00022722"/>
    </source>
</evidence>
<dbReference type="NCBIfam" id="TIGR00188">
    <property type="entry name" value="rnpA"/>
    <property type="match status" value="1"/>
</dbReference>
<dbReference type="InterPro" id="IPR014721">
    <property type="entry name" value="Ribsml_uS5_D2-typ_fold_subgr"/>
</dbReference>
<evidence type="ECO:0000256" key="6">
    <source>
        <dbReference type="ARBA" id="ARBA00022884"/>
    </source>
</evidence>
<accession>A0A4Y3KPN4</accession>
<keyword evidence="3" id="KW-0540">Nuclease</keyword>
<name>A0A4Y3KPN4_9CELL</name>
<dbReference type="InterPro" id="IPR000100">
    <property type="entry name" value="RNase_P"/>
</dbReference>
<dbReference type="Gene3D" id="3.30.230.10">
    <property type="match status" value="1"/>
</dbReference>
<dbReference type="GO" id="GO:0042781">
    <property type="term" value="F:3'-tRNA processing endoribonuclease activity"/>
    <property type="evidence" value="ECO:0007669"/>
    <property type="project" value="TreeGrafter"/>
</dbReference>
<evidence type="ECO:0000256" key="7">
    <source>
        <dbReference type="NCBIfam" id="TIGR00188"/>
    </source>
</evidence>
<evidence type="ECO:0000256" key="5">
    <source>
        <dbReference type="ARBA" id="ARBA00022801"/>
    </source>
</evidence>
<dbReference type="GO" id="GO:0030677">
    <property type="term" value="C:ribonuclease P complex"/>
    <property type="evidence" value="ECO:0007669"/>
    <property type="project" value="TreeGrafter"/>
</dbReference>
<evidence type="ECO:0000256" key="4">
    <source>
        <dbReference type="ARBA" id="ARBA00022759"/>
    </source>
</evidence>
<keyword evidence="2" id="KW-0819">tRNA processing</keyword>
<keyword evidence="9" id="KW-1185">Reference proteome</keyword>
<dbReference type="GO" id="GO:0004526">
    <property type="term" value="F:ribonuclease P activity"/>
    <property type="evidence" value="ECO:0007669"/>
    <property type="project" value="UniProtKB-UniRule"/>
</dbReference>
<dbReference type="SUPFAM" id="SSF54211">
    <property type="entry name" value="Ribosomal protein S5 domain 2-like"/>
    <property type="match status" value="1"/>
</dbReference>
<gene>
    <name evidence="8" type="ORF">CGE01nite_28670</name>
</gene>